<reference evidence="2 3" key="1">
    <citation type="submission" date="2020-12" db="EMBL/GenBank/DDBJ databases">
        <title>Draft genome sequence of furan degrading bacterial strain FUR100.</title>
        <authorList>
            <person name="Woiski C."/>
        </authorList>
    </citation>
    <scope>NUCLEOTIDE SEQUENCE [LARGE SCALE GENOMIC DNA]</scope>
    <source>
        <strain evidence="2 3">FUR100</strain>
    </source>
</reference>
<evidence type="ECO:0000313" key="3">
    <source>
        <dbReference type="Proteomes" id="UP000627573"/>
    </source>
</evidence>
<dbReference type="EMBL" id="JAECSB010000022">
    <property type="protein sequence ID" value="MBH5141880.1"/>
    <property type="molecule type" value="Genomic_DNA"/>
</dbReference>
<dbReference type="RefSeq" id="WP_197940570.1">
    <property type="nucleotide sequence ID" value="NZ_JAECSB010000022.1"/>
</dbReference>
<keyword evidence="3" id="KW-1185">Reference proteome</keyword>
<evidence type="ECO:0000313" key="2">
    <source>
        <dbReference type="EMBL" id="MBH5141880.1"/>
    </source>
</evidence>
<proteinExistence type="predicted"/>
<feature type="transmembrane region" description="Helical" evidence="1">
    <location>
        <begin position="55"/>
        <end position="75"/>
    </location>
</feature>
<name>A0A8I0ZM55_RHOER</name>
<keyword evidence="1" id="KW-0472">Membrane</keyword>
<keyword evidence="1" id="KW-1133">Transmembrane helix</keyword>
<evidence type="ECO:0000256" key="1">
    <source>
        <dbReference type="SAM" id="Phobius"/>
    </source>
</evidence>
<sequence length="120" mass="12435">MSTTALLLDPNTHIVAEGILELVNNKGTEAQDTIRILTGAGACGGVAFTAVKSRFSLAPILLAGLVAGLLVWLVWNVTAVKDKVGSELESMGHSIVVDASETPTDLLGSALTSLPNPREI</sequence>
<protein>
    <submittedName>
        <fullName evidence="2">Uncharacterized protein</fullName>
    </submittedName>
</protein>
<accession>A0A8I0ZM55</accession>
<keyword evidence="1" id="KW-0812">Transmembrane</keyword>
<dbReference type="AlphaFoldDB" id="A0A8I0ZM55"/>
<comment type="caution">
    <text evidence="2">The sequence shown here is derived from an EMBL/GenBank/DDBJ whole genome shotgun (WGS) entry which is preliminary data.</text>
</comment>
<organism evidence="2 3">
    <name type="scientific">Rhodococcus erythropolis</name>
    <name type="common">Arthrobacter picolinophilus</name>
    <dbReference type="NCBI Taxonomy" id="1833"/>
    <lineage>
        <taxon>Bacteria</taxon>
        <taxon>Bacillati</taxon>
        <taxon>Actinomycetota</taxon>
        <taxon>Actinomycetes</taxon>
        <taxon>Mycobacteriales</taxon>
        <taxon>Nocardiaceae</taxon>
        <taxon>Rhodococcus</taxon>
        <taxon>Rhodococcus erythropolis group</taxon>
    </lineage>
</organism>
<dbReference type="Proteomes" id="UP000627573">
    <property type="component" value="Unassembled WGS sequence"/>
</dbReference>
<gene>
    <name evidence="2" type="ORF">I3517_04545</name>
</gene>